<dbReference type="GO" id="GO:0031262">
    <property type="term" value="C:Ndc80 complex"/>
    <property type="evidence" value="ECO:0007669"/>
    <property type="project" value="InterPro"/>
</dbReference>
<feature type="coiled-coil region" evidence="10">
    <location>
        <begin position="59"/>
        <end position="86"/>
    </location>
</feature>
<evidence type="ECO:0000256" key="2">
    <source>
        <dbReference type="ARBA" id="ARBA00006379"/>
    </source>
</evidence>
<dbReference type="InterPro" id="IPR013255">
    <property type="entry name" value="Spc25_C"/>
</dbReference>
<evidence type="ECO:0000259" key="11">
    <source>
        <dbReference type="Pfam" id="PF08234"/>
    </source>
</evidence>
<accession>A0A3P5YFU0</accession>
<feature type="domain" description="Chromosome segregation protein Spc25 C-terminal" evidence="11">
    <location>
        <begin position="159"/>
        <end position="231"/>
    </location>
</feature>
<evidence type="ECO:0000313" key="13">
    <source>
        <dbReference type="EMBL" id="VDC66486.1"/>
    </source>
</evidence>
<evidence type="ECO:0000256" key="6">
    <source>
        <dbReference type="ARBA" id="ARBA00023054"/>
    </source>
</evidence>
<keyword evidence="5 9" id="KW-0498">Mitosis</keyword>
<gene>
    <name evidence="13" type="ORF">BRAA06T25026Z</name>
    <name evidence="12" type="ORF">BRAPAZ1V2_A06P20420.2</name>
</gene>
<evidence type="ECO:0000256" key="4">
    <source>
        <dbReference type="ARBA" id="ARBA00022618"/>
    </source>
</evidence>
<dbReference type="GO" id="GO:0007059">
    <property type="term" value="P:chromosome segregation"/>
    <property type="evidence" value="ECO:0007669"/>
    <property type="project" value="InterPro"/>
</dbReference>
<proteinExistence type="inferred from homology"/>
<comment type="subunit">
    <text evidence="9">Component of the NDC80 complex.</text>
</comment>
<dbReference type="SMR" id="A0A3P5YFU0"/>
<evidence type="ECO:0000313" key="12">
    <source>
        <dbReference type="EMBL" id="CAG7869802.1"/>
    </source>
</evidence>
<keyword evidence="3 9" id="KW-0158">Chromosome</keyword>
<dbReference type="FunFam" id="3.30.457.50:FF:000001">
    <property type="entry name" value="Probable kinetochore protein spc25"/>
    <property type="match status" value="1"/>
</dbReference>
<dbReference type="Pfam" id="PF08234">
    <property type="entry name" value="Spindle_Spc25"/>
    <property type="match status" value="1"/>
</dbReference>
<evidence type="ECO:0000256" key="9">
    <source>
        <dbReference type="RuleBase" id="RU367150"/>
    </source>
</evidence>
<keyword evidence="9" id="KW-0539">Nucleus</keyword>
<evidence type="ECO:0000256" key="3">
    <source>
        <dbReference type="ARBA" id="ARBA00022454"/>
    </source>
</evidence>
<protein>
    <recommendedName>
        <fullName evidence="9">Kinetochore protein SPC25</fullName>
    </recommendedName>
</protein>
<name>A0A3P5YFU0_BRACM</name>
<dbReference type="PANTHER" id="PTHR14281:SF0">
    <property type="entry name" value="KINETOCHORE PROTEIN SPC25"/>
    <property type="match status" value="1"/>
</dbReference>
<keyword evidence="6 10" id="KW-0175">Coiled coil</keyword>
<evidence type="ECO:0000256" key="10">
    <source>
        <dbReference type="SAM" id="Coils"/>
    </source>
</evidence>
<dbReference type="EMBL" id="LR031569">
    <property type="protein sequence ID" value="VDC66486.1"/>
    <property type="molecule type" value="Genomic_DNA"/>
</dbReference>
<keyword evidence="4 9" id="KW-0132">Cell division</keyword>
<dbReference type="PANTHER" id="PTHR14281">
    <property type="entry name" value="KINETOCHORE PROTEIN SPC25-RELATED"/>
    <property type="match status" value="1"/>
</dbReference>
<evidence type="ECO:0000256" key="5">
    <source>
        <dbReference type="ARBA" id="ARBA00022776"/>
    </source>
</evidence>
<dbReference type="Gramene" id="A06p20420.2_BraZ1">
    <property type="protein sequence ID" value="A06p20420.2_BraZ1.CDS"/>
    <property type="gene ID" value="A06g20420.2_BraZ1"/>
</dbReference>
<dbReference type="AlphaFoldDB" id="A0A3P5YFU0"/>
<sequence>MEQLNYIRGGDTTKKTMVRPCLGLMREKDIAEHRLKIDSCVASPFQRSVDSVLDRAKATAQSQLELATMKSNLREAEDELVKLGQLQANTRLYKVVIFINIPSLFHSNFSLKDQANIFLLRSSNKDFAVSKDSAGNVTQDNIKDAISWYKQALGFNVEAGHGVKFTFTNIDAKRPTREFSFTVHYGNDIYSCEYTHFLLKPSIDYILLFTKSLYKTNDHFGFVRQMRDKFQKATLSELPTHSENLPQEISNR</sequence>
<dbReference type="GO" id="GO:0005634">
    <property type="term" value="C:nucleus"/>
    <property type="evidence" value="ECO:0007669"/>
    <property type="project" value="UniProtKB-SubCell"/>
</dbReference>
<keyword evidence="7 9" id="KW-0131">Cell cycle</keyword>
<organism evidence="13">
    <name type="scientific">Brassica campestris</name>
    <name type="common">Field mustard</name>
    <dbReference type="NCBI Taxonomy" id="3711"/>
    <lineage>
        <taxon>Eukaryota</taxon>
        <taxon>Viridiplantae</taxon>
        <taxon>Streptophyta</taxon>
        <taxon>Embryophyta</taxon>
        <taxon>Tracheophyta</taxon>
        <taxon>Spermatophyta</taxon>
        <taxon>Magnoliopsida</taxon>
        <taxon>eudicotyledons</taxon>
        <taxon>Gunneridae</taxon>
        <taxon>Pentapetalae</taxon>
        <taxon>rosids</taxon>
        <taxon>malvids</taxon>
        <taxon>Brassicales</taxon>
        <taxon>Brassicaceae</taxon>
        <taxon>Brassiceae</taxon>
        <taxon>Brassica</taxon>
    </lineage>
</organism>
<comment type="function">
    <text evidence="9">Acts as a component of the essential kinetochore-associated NDC80 complex, which is required for chromosome segregation and spindle checkpoint activity.</text>
</comment>
<dbReference type="Gene3D" id="3.30.457.50">
    <property type="entry name" value="Chromosome segregation protein Spc25"/>
    <property type="match status" value="1"/>
</dbReference>
<dbReference type="InterPro" id="IPR045143">
    <property type="entry name" value="Spc25"/>
</dbReference>
<dbReference type="Proteomes" id="UP000694005">
    <property type="component" value="Chromosome A06"/>
</dbReference>
<reference evidence="13" key="1">
    <citation type="submission" date="2018-11" db="EMBL/GenBank/DDBJ databases">
        <authorList>
            <consortium name="Genoscope - CEA"/>
            <person name="William W."/>
        </authorList>
    </citation>
    <scope>NUCLEOTIDE SEQUENCE</scope>
</reference>
<comment type="similarity">
    <text evidence="2 9">Belongs to the SPC25 family.</text>
</comment>
<evidence type="ECO:0000256" key="7">
    <source>
        <dbReference type="ARBA" id="ARBA00023306"/>
    </source>
</evidence>
<dbReference type="EMBL" id="LS974622">
    <property type="protein sequence ID" value="CAG7869802.1"/>
    <property type="molecule type" value="Genomic_DNA"/>
</dbReference>
<dbReference type="CDD" id="cd23784">
    <property type="entry name" value="RWD_Spc25"/>
    <property type="match status" value="1"/>
</dbReference>
<evidence type="ECO:0000256" key="1">
    <source>
        <dbReference type="ARBA" id="ARBA00004584"/>
    </source>
</evidence>
<dbReference type="GO" id="GO:0051301">
    <property type="term" value="P:cell division"/>
    <property type="evidence" value="ECO:0007669"/>
    <property type="project" value="UniProtKB-UniRule"/>
</dbReference>
<keyword evidence="8 9" id="KW-0137">Centromere</keyword>
<keyword evidence="9" id="KW-0995">Kinetochore</keyword>
<comment type="subcellular location">
    <subcellularLocation>
        <location evidence="1">Chromosome</location>
        <location evidence="1">Centromere</location>
    </subcellularLocation>
    <subcellularLocation>
        <location evidence="9">Nucleus</location>
    </subcellularLocation>
    <subcellularLocation>
        <location evidence="9">Chromosome</location>
        <location evidence="9">Centromere</location>
        <location evidence="9">Kinetochore</location>
    </subcellularLocation>
</comment>
<evidence type="ECO:0000256" key="8">
    <source>
        <dbReference type="ARBA" id="ARBA00023328"/>
    </source>
</evidence>